<evidence type="ECO:0000256" key="5">
    <source>
        <dbReference type="ARBA" id="ARBA00022989"/>
    </source>
</evidence>
<evidence type="ECO:0008006" key="12">
    <source>
        <dbReference type="Google" id="ProtNLM"/>
    </source>
</evidence>
<feature type="domain" description="Trichome birefringence-like N-terminal" evidence="9">
    <location>
        <begin position="61"/>
        <end position="115"/>
    </location>
</feature>
<organism evidence="10 11">
    <name type="scientific">Brassica napus</name>
    <name type="common">Rape</name>
    <dbReference type="NCBI Taxonomy" id="3708"/>
    <lineage>
        <taxon>Eukaryota</taxon>
        <taxon>Viridiplantae</taxon>
        <taxon>Streptophyta</taxon>
        <taxon>Embryophyta</taxon>
        <taxon>Tracheophyta</taxon>
        <taxon>Spermatophyta</taxon>
        <taxon>Magnoliopsida</taxon>
        <taxon>eudicotyledons</taxon>
        <taxon>Gunneridae</taxon>
        <taxon>Pentapetalae</taxon>
        <taxon>rosids</taxon>
        <taxon>malvids</taxon>
        <taxon>Brassicales</taxon>
        <taxon>Brassicaceae</taxon>
        <taxon>Brassiceae</taxon>
        <taxon>Brassica</taxon>
    </lineage>
</organism>
<dbReference type="PANTHER" id="PTHR32285">
    <property type="entry name" value="PROTEIN TRICHOME BIREFRINGENCE-LIKE 9-RELATED"/>
    <property type="match status" value="1"/>
</dbReference>
<comment type="subcellular location">
    <subcellularLocation>
        <location evidence="1">Membrane</location>
        <topology evidence="1">Single-pass membrane protein</topology>
    </subcellularLocation>
</comment>
<evidence type="ECO:0000256" key="1">
    <source>
        <dbReference type="ARBA" id="ARBA00004167"/>
    </source>
</evidence>
<feature type="signal peptide" evidence="7">
    <location>
        <begin position="1"/>
        <end position="26"/>
    </location>
</feature>
<feature type="domain" description="Trichome birefringence-like C-terminal" evidence="8">
    <location>
        <begin position="116"/>
        <end position="399"/>
    </location>
</feature>
<evidence type="ECO:0000256" key="6">
    <source>
        <dbReference type="ARBA" id="ARBA00023136"/>
    </source>
</evidence>
<dbReference type="InterPro" id="IPR029962">
    <property type="entry name" value="TBL"/>
</dbReference>
<evidence type="ECO:0000256" key="3">
    <source>
        <dbReference type="ARBA" id="ARBA00022692"/>
    </source>
</evidence>
<keyword evidence="4" id="KW-0735">Signal-anchor</keyword>
<evidence type="ECO:0000313" key="11">
    <source>
        <dbReference type="Proteomes" id="UP000824890"/>
    </source>
</evidence>
<dbReference type="InterPro" id="IPR025846">
    <property type="entry name" value="TBL_N"/>
</dbReference>
<name>A0ABQ7ZTG5_BRANA</name>
<dbReference type="PANTHER" id="PTHR32285:SF311">
    <property type="entry name" value="PROTEIN TRICHOME BIREFRINGENCE-LIKE 45"/>
    <property type="match status" value="1"/>
</dbReference>
<sequence length="403" mass="46296">MASLMSALQCLTFLFLFLLLQNATSASPLPLRRRPVHNNSTHSNFAKHPRRRVVFPVNRSSCDLFAGEWVRDATYPLYRVEECGRGMIDPGFDCQTYGRPDSDYLKFRWKPFNCDVPRFSGVKFLQKMRNKTVMFVGDSLGRNQWESLMCMITSSAPFIRTNLIHEDPLSTFKILDYNVKVSFYRAPYLVDIDKIHGKTTLKLDEISVEASDAWRKADVLLFNTGHWWSHTGSLRGWEQMETGGRYYGDMDRLVALRKGLRTWSNWVLRYINSPLTRVFFLSVSPTHYNPNEWTSRAKASIAQGGKSCYGQTTPYSGTTYPTSSYVNQKKVIDEVVKEMDSHVSLMDITMLSALRIDGHPSIYSGDLNPSLKRFPDRSSDCSHWCLPGLPDTWNQLFYAALMF</sequence>
<evidence type="ECO:0000313" key="10">
    <source>
        <dbReference type="EMBL" id="KAH0883520.1"/>
    </source>
</evidence>
<dbReference type="EMBL" id="JAGKQM010000014">
    <property type="protein sequence ID" value="KAH0883520.1"/>
    <property type="molecule type" value="Genomic_DNA"/>
</dbReference>
<evidence type="ECO:0000259" key="8">
    <source>
        <dbReference type="Pfam" id="PF13839"/>
    </source>
</evidence>
<protein>
    <recommendedName>
        <fullName evidence="12">Trichome birefringence-like N-terminal domain-containing protein</fullName>
    </recommendedName>
</protein>
<evidence type="ECO:0000256" key="4">
    <source>
        <dbReference type="ARBA" id="ARBA00022968"/>
    </source>
</evidence>
<dbReference type="Pfam" id="PF13839">
    <property type="entry name" value="PC-Esterase"/>
    <property type="match status" value="1"/>
</dbReference>
<comment type="similarity">
    <text evidence="2">Belongs to the PC-esterase family. TBL subfamily.</text>
</comment>
<keyword evidence="3" id="KW-0812">Transmembrane</keyword>
<keyword evidence="7" id="KW-0732">Signal</keyword>
<reference evidence="10 11" key="1">
    <citation type="submission" date="2021-05" db="EMBL/GenBank/DDBJ databases">
        <title>Genome Assembly of Synthetic Allotetraploid Brassica napus Reveals Homoeologous Exchanges between Subgenomes.</title>
        <authorList>
            <person name="Davis J.T."/>
        </authorList>
    </citation>
    <scope>NUCLEOTIDE SEQUENCE [LARGE SCALE GENOMIC DNA]</scope>
    <source>
        <strain evidence="11">cv. Da-Ae</strain>
        <tissue evidence="10">Seedling</tissue>
    </source>
</reference>
<evidence type="ECO:0000256" key="7">
    <source>
        <dbReference type="SAM" id="SignalP"/>
    </source>
</evidence>
<proteinExistence type="inferred from homology"/>
<keyword evidence="5" id="KW-1133">Transmembrane helix</keyword>
<evidence type="ECO:0000256" key="2">
    <source>
        <dbReference type="ARBA" id="ARBA00007727"/>
    </source>
</evidence>
<gene>
    <name evidence="10" type="ORF">HID58_059616</name>
</gene>
<dbReference type="Proteomes" id="UP000824890">
    <property type="component" value="Unassembled WGS sequence"/>
</dbReference>
<keyword evidence="6" id="KW-0472">Membrane</keyword>
<evidence type="ECO:0000259" key="9">
    <source>
        <dbReference type="Pfam" id="PF14416"/>
    </source>
</evidence>
<accession>A0ABQ7ZTG5</accession>
<keyword evidence="11" id="KW-1185">Reference proteome</keyword>
<comment type="caution">
    <text evidence="10">The sequence shown here is derived from an EMBL/GenBank/DDBJ whole genome shotgun (WGS) entry which is preliminary data.</text>
</comment>
<dbReference type="InterPro" id="IPR026057">
    <property type="entry name" value="TBL_C"/>
</dbReference>
<feature type="chain" id="PRO_5047047183" description="Trichome birefringence-like N-terminal domain-containing protein" evidence="7">
    <location>
        <begin position="27"/>
        <end position="403"/>
    </location>
</feature>
<dbReference type="Pfam" id="PF14416">
    <property type="entry name" value="PMR5N"/>
    <property type="match status" value="1"/>
</dbReference>